<keyword evidence="4" id="KW-1185">Reference proteome</keyword>
<organism evidence="3 4">
    <name type="scientific">Fundulus heteroclitus</name>
    <name type="common">Killifish</name>
    <name type="synonym">Mummichog</name>
    <dbReference type="NCBI Taxonomy" id="8078"/>
    <lineage>
        <taxon>Eukaryota</taxon>
        <taxon>Metazoa</taxon>
        <taxon>Chordata</taxon>
        <taxon>Craniata</taxon>
        <taxon>Vertebrata</taxon>
        <taxon>Euteleostomi</taxon>
        <taxon>Actinopterygii</taxon>
        <taxon>Neopterygii</taxon>
        <taxon>Teleostei</taxon>
        <taxon>Neoteleostei</taxon>
        <taxon>Acanthomorphata</taxon>
        <taxon>Ovalentaria</taxon>
        <taxon>Atherinomorphae</taxon>
        <taxon>Cyprinodontiformes</taxon>
        <taxon>Fundulidae</taxon>
        <taxon>Fundulus</taxon>
    </lineage>
</organism>
<dbReference type="STRING" id="8078.ENSFHEP00000031969"/>
<protein>
    <recommendedName>
        <fullName evidence="2">S100/CaBP-9k-type calcium binding subdomain domain-containing protein</fullName>
    </recommendedName>
</protein>
<dbReference type="Ensembl" id="ENSFHET00000024882.1">
    <property type="protein sequence ID" value="ENSFHEP00000031969.1"/>
    <property type="gene ID" value="ENSFHEG00000018180.1"/>
</dbReference>
<dbReference type="SUPFAM" id="SSF47473">
    <property type="entry name" value="EF-hand"/>
    <property type="match status" value="1"/>
</dbReference>
<evidence type="ECO:0000313" key="3">
    <source>
        <dbReference type="Ensembl" id="ENSFHEP00000031969.1"/>
    </source>
</evidence>
<dbReference type="InterPro" id="IPR011992">
    <property type="entry name" value="EF-hand-dom_pair"/>
</dbReference>
<dbReference type="SMART" id="SM01394">
    <property type="entry name" value="S_100"/>
    <property type="match status" value="1"/>
</dbReference>
<dbReference type="AlphaFoldDB" id="A0A3Q2QVX5"/>
<dbReference type="InterPro" id="IPR013787">
    <property type="entry name" value="S100_Ca-bd_sub"/>
</dbReference>
<dbReference type="GeneTree" id="ENSGT00940000174725"/>
<name>A0A3Q2QVX5_FUNHE</name>
<evidence type="ECO:0000313" key="4">
    <source>
        <dbReference type="Proteomes" id="UP000265000"/>
    </source>
</evidence>
<feature type="domain" description="S100/CaBP-9k-type calcium binding subdomain" evidence="2">
    <location>
        <begin position="49"/>
        <end position="88"/>
    </location>
</feature>
<dbReference type="Proteomes" id="UP000265000">
    <property type="component" value="Unplaced"/>
</dbReference>
<evidence type="ECO:0000256" key="1">
    <source>
        <dbReference type="SAM" id="MobiDB-lite"/>
    </source>
</evidence>
<evidence type="ECO:0000259" key="2">
    <source>
        <dbReference type="SMART" id="SM01394"/>
    </source>
</evidence>
<proteinExistence type="predicted"/>
<accession>A0A3Q2QVX5</accession>
<reference evidence="3" key="2">
    <citation type="submission" date="2025-09" db="UniProtKB">
        <authorList>
            <consortium name="Ensembl"/>
        </authorList>
    </citation>
    <scope>IDENTIFICATION</scope>
</reference>
<feature type="region of interest" description="Disordered" evidence="1">
    <location>
        <begin position="1"/>
        <end position="23"/>
    </location>
</feature>
<dbReference type="Gene3D" id="1.10.238.10">
    <property type="entry name" value="EF-hand"/>
    <property type="match status" value="1"/>
</dbReference>
<sequence>MRQIKAQSGRTPPALSRKRSGPSPLLAFIPRPLAAGRRSALMAIKYSELELAINTMVTEFHKAADDAPTMNTTQFQTFVSKQMPLIAKTVETEEGLGQLLQQMGIKNGENISFTDFWKLINKQAVEVFNNTDKQQDVKCSCLLQ</sequence>
<reference evidence="3" key="1">
    <citation type="submission" date="2025-08" db="UniProtKB">
        <authorList>
            <consortium name="Ensembl"/>
        </authorList>
    </citation>
    <scope>IDENTIFICATION</scope>
</reference>
<dbReference type="CDD" id="cd05022">
    <property type="entry name" value="S-100A13"/>
    <property type="match status" value="1"/>
</dbReference>
<feature type="compositionally biased region" description="Polar residues" evidence="1">
    <location>
        <begin position="1"/>
        <end position="10"/>
    </location>
</feature>